<protein>
    <submittedName>
        <fullName evidence="2">Uncharacterized protein</fullName>
    </submittedName>
</protein>
<feature type="transmembrane region" description="Helical" evidence="1">
    <location>
        <begin position="47"/>
        <end position="68"/>
    </location>
</feature>
<evidence type="ECO:0000313" key="2">
    <source>
        <dbReference type="EMBL" id="OGH87835.1"/>
    </source>
</evidence>
<proteinExistence type="predicted"/>
<evidence type="ECO:0000256" key="1">
    <source>
        <dbReference type="SAM" id="Phobius"/>
    </source>
</evidence>
<feature type="transmembrane region" description="Helical" evidence="1">
    <location>
        <begin position="15"/>
        <end position="35"/>
    </location>
</feature>
<sequence length="124" mass="14220">MLGAIDKPNRRERTMLVAVWATVVVYTLATIVVWLREGGWDGWQDFWAWIGVSIILPLATTLVVATIFHDCGYYTGSVIWLAARIFSWLVWAVVIGMCGVEVIMMTMRRRHIHHQRKPRANPPT</sequence>
<gene>
    <name evidence="2" type="ORF">A3J93_05390</name>
</gene>
<keyword evidence="1" id="KW-1133">Transmembrane helix</keyword>
<dbReference type="STRING" id="1798704.A3J93_05390"/>
<keyword evidence="1" id="KW-0812">Transmembrane</keyword>
<comment type="caution">
    <text evidence="2">The sequence shown here is derived from an EMBL/GenBank/DDBJ whole genome shotgun (WGS) entry which is preliminary data.</text>
</comment>
<dbReference type="EMBL" id="MFQZ01000009">
    <property type="protein sequence ID" value="OGH87835.1"/>
    <property type="molecule type" value="Genomic_DNA"/>
</dbReference>
<reference evidence="2 3" key="1">
    <citation type="journal article" date="2016" name="Nat. Commun.">
        <title>Thousands of microbial genomes shed light on interconnected biogeochemical processes in an aquifer system.</title>
        <authorList>
            <person name="Anantharaman K."/>
            <person name="Brown C.T."/>
            <person name="Hug L.A."/>
            <person name="Sharon I."/>
            <person name="Castelle C.J."/>
            <person name="Probst A.J."/>
            <person name="Thomas B.C."/>
            <person name="Singh A."/>
            <person name="Wilkins M.J."/>
            <person name="Karaoz U."/>
            <person name="Brodie E.L."/>
            <person name="Williams K.H."/>
            <person name="Hubbard S.S."/>
            <person name="Banfield J.F."/>
        </authorList>
    </citation>
    <scope>NUCLEOTIDE SEQUENCE [LARGE SCALE GENOMIC DNA]</scope>
</reference>
<dbReference type="AlphaFoldDB" id="A0A1F6NV74"/>
<name>A0A1F6NV74_9BACT</name>
<keyword evidence="1" id="KW-0472">Membrane</keyword>
<evidence type="ECO:0000313" key="3">
    <source>
        <dbReference type="Proteomes" id="UP000177907"/>
    </source>
</evidence>
<feature type="transmembrane region" description="Helical" evidence="1">
    <location>
        <begin position="88"/>
        <end position="107"/>
    </location>
</feature>
<accession>A0A1F6NV74</accession>
<organism evidence="2 3">
    <name type="scientific">Candidatus Magasanikbacteria bacterium RIFOXYC2_FULL_42_28</name>
    <dbReference type="NCBI Taxonomy" id="1798704"/>
    <lineage>
        <taxon>Bacteria</taxon>
        <taxon>Candidatus Magasanikiibacteriota</taxon>
    </lineage>
</organism>
<dbReference type="Proteomes" id="UP000177907">
    <property type="component" value="Unassembled WGS sequence"/>
</dbReference>